<evidence type="ECO:0000256" key="3">
    <source>
        <dbReference type="ARBA" id="ARBA00022763"/>
    </source>
</evidence>
<keyword evidence="2" id="KW-0808">Transferase</keyword>
<sequence length="179" mass="20922">MMALDEKIRESEIVTAVRYPDLWSLFSNSGEVEILIPSENQLNICKANKWFSLDDQDTKLVKFQSIGTHTRILPSKQKPKLLTTRGTDGKFYYWLVKNERRGDLRKDMRLMEFGQYVNHLLKADPFCKKRNLQLKTFSVLPVSEVTGIIEWVSNVCTLRSLIHEELRRSVKDYDQIIAL</sequence>
<dbReference type="PROSITE" id="PS50290">
    <property type="entry name" value="PI3_4_KINASE_3"/>
    <property type="match status" value="1"/>
</dbReference>
<dbReference type="Proteomes" id="UP000823046">
    <property type="component" value="Unassembled WGS sequence"/>
</dbReference>
<dbReference type="InterPro" id="IPR011009">
    <property type="entry name" value="Kinase-like_dom_sf"/>
</dbReference>
<protein>
    <recommendedName>
        <fullName evidence="5">PI3K/PI4K catalytic domain-containing protein</fullName>
    </recommendedName>
</protein>
<dbReference type="Gene3D" id="3.30.1010.10">
    <property type="entry name" value="Phosphatidylinositol 3-kinase Catalytic Subunit, Chain A, domain 4"/>
    <property type="match status" value="1"/>
</dbReference>
<name>A0ABQ7J891_9APIC</name>
<evidence type="ECO:0000256" key="1">
    <source>
        <dbReference type="ARBA" id="ARBA00004123"/>
    </source>
</evidence>
<dbReference type="PANTHER" id="PTHR11139:SF69">
    <property type="entry name" value="SERINE_THREONINE-PROTEIN KINASE ATR"/>
    <property type="match status" value="1"/>
</dbReference>
<proteinExistence type="predicted"/>
<comment type="subcellular location">
    <subcellularLocation>
        <location evidence="1">Nucleus</location>
    </subcellularLocation>
</comment>
<accession>A0ABQ7J891</accession>
<evidence type="ECO:0000313" key="7">
    <source>
        <dbReference type="Proteomes" id="UP000823046"/>
    </source>
</evidence>
<comment type="caution">
    <text evidence="6">The sequence shown here is derived from an EMBL/GenBank/DDBJ whole genome shotgun (WGS) entry which is preliminary data.</text>
</comment>
<gene>
    <name evidence="6" type="ORF">IE077_003445</name>
</gene>
<evidence type="ECO:0000256" key="4">
    <source>
        <dbReference type="ARBA" id="ARBA00023242"/>
    </source>
</evidence>
<feature type="domain" description="PI3K/PI4K catalytic" evidence="5">
    <location>
        <begin position="66"/>
        <end position="179"/>
    </location>
</feature>
<evidence type="ECO:0000256" key="2">
    <source>
        <dbReference type="ARBA" id="ARBA00022527"/>
    </source>
</evidence>
<reference evidence="6 7" key="1">
    <citation type="journal article" date="2020" name="bioRxiv">
        <title>Metabolic contributions of an alphaproteobacterial endosymbiont in the apicomplexan Cardiosporidium cionae.</title>
        <authorList>
            <person name="Hunter E.S."/>
            <person name="Paight C.J."/>
            <person name="Lane C.E."/>
        </authorList>
    </citation>
    <scope>NUCLEOTIDE SEQUENCE [LARGE SCALE GENOMIC DNA]</scope>
    <source>
        <strain evidence="6">ESH_2018</strain>
    </source>
</reference>
<keyword evidence="7" id="KW-1185">Reference proteome</keyword>
<dbReference type="InterPro" id="IPR050517">
    <property type="entry name" value="DDR_Repair_Kinase"/>
</dbReference>
<organism evidence="6 7">
    <name type="scientific">Cardiosporidium cionae</name>
    <dbReference type="NCBI Taxonomy" id="476202"/>
    <lineage>
        <taxon>Eukaryota</taxon>
        <taxon>Sar</taxon>
        <taxon>Alveolata</taxon>
        <taxon>Apicomplexa</taxon>
        <taxon>Aconoidasida</taxon>
        <taxon>Nephromycida</taxon>
        <taxon>Cardiosporidium</taxon>
    </lineage>
</organism>
<keyword evidence="2" id="KW-0723">Serine/threonine-protein kinase</keyword>
<keyword evidence="4" id="KW-0539">Nucleus</keyword>
<feature type="non-terminal residue" evidence="6">
    <location>
        <position position="179"/>
    </location>
</feature>
<dbReference type="PANTHER" id="PTHR11139">
    <property type="entry name" value="ATAXIA TELANGIECTASIA MUTATED ATM -RELATED"/>
    <property type="match status" value="1"/>
</dbReference>
<keyword evidence="3" id="KW-0227">DNA damage</keyword>
<evidence type="ECO:0000313" key="6">
    <source>
        <dbReference type="EMBL" id="KAF8820201.1"/>
    </source>
</evidence>
<keyword evidence="2" id="KW-0418">Kinase</keyword>
<dbReference type="Pfam" id="PF00454">
    <property type="entry name" value="PI3_PI4_kinase"/>
    <property type="match status" value="1"/>
</dbReference>
<dbReference type="SUPFAM" id="SSF56112">
    <property type="entry name" value="Protein kinase-like (PK-like)"/>
    <property type="match status" value="1"/>
</dbReference>
<evidence type="ECO:0000259" key="5">
    <source>
        <dbReference type="PROSITE" id="PS50290"/>
    </source>
</evidence>
<dbReference type="EMBL" id="JADAQX010000449">
    <property type="protein sequence ID" value="KAF8820201.1"/>
    <property type="molecule type" value="Genomic_DNA"/>
</dbReference>
<dbReference type="InterPro" id="IPR000403">
    <property type="entry name" value="PI3/4_kinase_cat_dom"/>
</dbReference>